<evidence type="ECO:0000313" key="4">
    <source>
        <dbReference type="EMBL" id="OQW86648.1"/>
    </source>
</evidence>
<dbReference type="EMBL" id="MTEI01000014">
    <property type="protein sequence ID" value="OQW86648.1"/>
    <property type="molecule type" value="Genomic_DNA"/>
</dbReference>
<dbReference type="InterPro" id="IPR050776">
    <property type="entry name" value="Ank_Repeat/CDKN_Inhibitor"/>
</dbReference>
<feature type="repeat" description="ANK" evidence="3">
    <location>
        <begin position="109"/>
        <end position="141"/>
    </location>
</feature>
<proteinExistence type="predicted"/>
<dbReference type="SUPFAM" id="SSF48403">
    <property type="entry name" value="Ankyrin repeat"/>
    <property type="match status" value="1"/>
</dbReference>
<evidence type="ECO:0000256" key="1">
    <source>
        <dbReference type="ARBA" id="ARBA00022737"/>
    </source>
</evidence>
<feature type="repeat" description="ANK" evidence="3">
    <location>
        <begin position="174"/>
        <end position="206"/>
    </location>
</feature>
<dbReference type="Proteomes" id="UP000192505">
    <property type="component" value="Unassembled WGS sequence"/>
</dbReference>
<feature type="repeat" description="ANK" evidence="3">
    <location>
        <begin position="141"/>
        <end position="173"/>
    </location>
</feature>
<gene>
    <name evidence="4" type="ORF">BWK72_16305</name>
</gene>
<dbReference type="Pfam" id="PF12796">
    <property type="entry name" value="Ank_2"/>
    <property type="match status" value="2"/>
</dbReference>
<keyword evidence="2 3" id="KW-0040">ANK repeat</keyword>
<organism evidence="4 5">
    <name type="scientific">Rhodoferax ferrireducens</name>
    <dbReference type="NCBI Taxonomy" id="192843"/>
    <lineage>
        <taxon>Bacteria</taxon>
        <taxon>Pseudomonadati</taxon>
        <taxon>Pseudomonadota</taxon>
        <taxon>Betaproteobacteria</taxon>
        <taxon>Burkholderiales</taxon>
        <taxon>Comamonadaceae</taxon>
        <taxon>Rhodoferax</taxon>
    </lineage>
</organism>
<reference evidence="4 5" key="1">
    <citation type="submission" date="2017-01" db="EMBL/GenBank/DDBJ databases">
        <title>Novel large sulfur bacteria in the metagenomes of groundwater-fed chemosynthetic microbial mats in the Lake Huron basin.</title>
        <authorList>
            <person name="Sharrar A.M."/>
            <person name="Flood B.E."/>
            <person name="Bailey J.V."/>
            <person name="Jones D.S."/>
            <person name="Biddanda B."/>
            <person name="Ruberg S.A."/>
            <person name="Marcus D.N."/>
            <person name="Dick G.J."/>
        </authorList>
    </citation>
    <scope>NUCLEOTIDE SEQUENCE [LARGE SCALE GENOMIC DNA]</scope>
    <source>
        <strain evidence="4">A7</strain>
    </source>
</reference>
<dbReference type="AlphaFoldDB" id="A0A1W9KQW8"/>
<dbReference type="InterPro" id="IPR002110">
    <property type="entry name" value="Ankyrin_rpt"/>
</dbReference>
<comment type="caution">
    <text evidence="4">The sequence shown here is derived from an EMBL/GenBank/DDBJ whole genome shotgun (WGS) entry which is preliminary data.</text>
</comment>
<dbReference type="PROSITE" id="PS50297">
    <property type="entry name" value="ANK_REP_REGION"/>
    <property type="match status" value="2"/>
</dbReference>
<dbReference type="PRINTS" id="PR01415">
    <property type="entry name" value="ANKYRIN"/>
</dbReference>
<dbReference type="PANTHER" id="PTHR24201">
    <property type="entry name" value="ANK_REP_REGION DOMAIN-CONTAINING PROTEIN"/>
    <property type="match status" value="1"/>
</dbReference>
<keyword evidence="1" id="KW-0677">Repeat</keyword>
<dbReference type="SMART" id="SM00248">
    <property type="entry name" value="ANK"/>
    <property type="match status" value="5"/>
</dbReference>
<evidence type="ECO:0008006" key="6">
    <source>
        <dbReference type="Google" id="ProtNLM"/>
    </source>
</evidence>
<dbReference type="Gene3D" id="1.25.40.20">
    <property type="entry name" value="Ankyrin repeat-containing domain"/>
    <property type="match status" value="2"/>
</dbReference>
<sequence length="285" mass="30556">MPSSEFFGVVLRAVGCAAVCVVVTGCALDPKTLAYRDRLEQGAIGPDEFERFRESQAEMLALVASASDPVPLTASVLDRELSKAAASADVARLRQLIKDGAKVNAVDEWGNTALLISAREGEMDSARVLLRARADVEGRGGAMTPLAAAALRGHTQMVQLLLRAGADMNAVGLNGQTPLMNAVKLNRMGAAQALLKAGASTRVTDRVGDNLLVVAITEDYPQMLSLLLEMGAYPDMADANGLSPLYWAQLLKRPEMERRLLAAGASAEHLKQVVRESRTYTFQEY</sequence>
<accession>A0A1W9KQW8</accession>
<evidence type="ECO:0000256" key="2">
    <source>
        <dbReference type="ARBA" id="ARBA00023043"/>
    </source>
</evidence>
<name>A0A1W9KQW8_9BURK</name>
<evidence type="ECO:0000256" key="3">
    <source>
        <dbReference type="PROSITE-ProRule" id="PRU00023"/>
    </source>
</evidence>
<dbReference type="PROSITE" id="PS50088">
    <property type="entry name" value="ANK_REPEAT"/>
    <property type="match status" value="3"/>
</dbReference>
<evidence type="ECO:0000313" key="5">
    <source>
        <dbReference type="Proteomes" id="UP000192505"/>
    </source>
</evidence>
<dbReference type="InterPro" id="IPR036770">
    <property type="entry name" value="Ankyrin_rpt-contain_sf"/>
</dbReference>
<protein>
    <recommendedName>
        <fullName evidence="6">Ankyrin</fullName>
    </recommendedName>
</protein>